<keyword evidence="2" id="KW-1185">Reference proteome</keyword>
<proteinExistence type="predicted"/>
<sequence length="183" mass="20469">YLHTPVDSRCSPFAYLIELERDPAGPVGCLIFGRPEATRCYDGGLTYGSLADVERGRAQYDRWEVLNLARVYLLPSVQAGGKRYNSHYLPGYTDRRGVWHSTLASSAIQQALASIGADYLLQRPPCFPDEPYEIKVVLSYCDTTRHKGTIYRAAGFALARTNERGIETWYTGAGALSSYERDM</sequence>
<name>A0A0P9D213_9CHLR</name>
<feature type="non-terminal residue" evidence="1">
    <location>
        <position position="183"/>
    </location>
</feature>
<gene>
    <name evidence="1" type="ORF">SE17_43330</name>
</gene>
<dbReference type="EMBL" id="LJCR01003575">
    <property type="protein sequence ID" value="KPV46424.1"/>
    <property type="molecule type" value="Genomic_DNA"/>
</dbReference>
<organism evidence="1 2">
    <name type="scientific">Kouleothrix aurantiaca</name>
    <dbReference type="NCBI Taxonomy" id="186479"/>
    <lineage>
        <taxon>Bacteria</taxon>
        <taxon>Bacillati</taxon>
        <taxon>Chloroflexota</taxon>
        <taxon>Chloroflexia</taxon>
        <taxon>Chloroflexales</taxon>
        <taxon>Roseiflexineae</taxon>
        <taxon>Roseiflexaceae</taxon>
        <taxon>Kouleothrix</taxon>
    </lineage>
</organism>
<protein>
    <submittedName>
        <fullName evidence="1">Uncharacterized protein</fullName>
    </submittedName>
</protein>
<dbReference type="Proteomes" id="UP000050509">
    <property type="component" value="Unassembled WGS sequence"/>
</dbReference>
<accession>A0A0P9D213</accession>
<evidence type="ECO:0000313" key="1">
    <source>
        <dbReference type="EMBL" id="KPV46424.1"/>
    </source>
</evidence>
<reference evidence="1 2" key="1">
    <citation type="submission" date="2015-09" db="EMBL/GenBank/DDBJ databases">
        <title>Draft genome sequence of Kouleothrix aurantiaca JCM 19913.</title>
        <authorList>
            <person name="Hemp J."/>
        </authorList>
    </citation>
    <scope>NUCLEOTIDE SEQUENCE [LARGE SCALE GENOMIC DNA]</scope>
    <source>
        <strain evidence="1 2">COM-B</strain>
    </source>
</reference>
<comment type="caution">
    <text evidence="1">The sequence shown here is derived from an EMBL/GenBank/DDBJ whole genome shotgun (WGS) entry which is preliminary data.</text>
</comment>
<dbReference type="AlphaFoldDB" id="A0A0P9D213"/>
<evidence type="ECO:0000313" key="2">
    <source>
        <dbReference type="Proteomes" id="UP000050509"/>
    </source>
</evidence>
<feature type="non-terminal residue" evidence="1">
    <location>
        <position position="1"/>
    </location>
</feature>